<evidence type="ECO:0008006" key="10">
    <source>
        <dbReference type="Google" id="ProtNLM"/>
    </source>
</evidence>
<dbReference type="SUPFAM" id="SSF144083">
    <property type="entry name" value="Magnesium transport protein CorA, transmembrane region"/>
    <property type="match status" value="1"/>
</dbReference>
<keyword evidence="5" id="KW-0175">Coiled coil</keyword>
<dbReference type="PANTHER" id="PTHR47685:SF1">
    <property type="entry name" value="MAGNESIUM TRANSPORT PROTEIN CORA"/>
    <property type="match status" value="1"/>
</dbReference>
<sequence>MTGTSPTTNGEAPNTTNKRWIGDLEDDWDKGSITKTWYRVKSSESSAYLRELSTKDREKLMVDEQRIEKTRARLLRDATKKEHVLGVQNALQDWRKEAFRTKDGKSKLNHDLADRGKGPKGNHLKDKVCPDYDADKEIDRDDDPSHDLTAGIMFFEKSDHGWKGVTHDKGSFSRQASFPDQKLTVHEALYDNKYNPFDPTFDNKGNRHLKYIHLPANHMGWVELPYLHWETSNRRASMAKAIQEVWKEEKLTNATTAVVKDEDAQIKNLKAKFRNRFNRDNALKHEAIAGWKAVKDARNKRTPLGEYLMALAKLWEAMDTELENRMIRCGLTTDKDRGTEPPLHIRRTLDQAYFLNLQDTSGRDEDQVVYRATRKSFRDPANGSITRVVMVDQLWLWILDEYTIITAFPKRWGHNKPDSSGIHKSLRERLDHTDKEIMSVWQLAFIIIDQCSRVFFDRTKPLDMRPEVMDIFAETLGEVNDYKTVAYEAFWRNIELFSKDNQKRRSMQPSAKYLDINPEGKLLREAQDIAEELRIMIGIYNQQLSVVKDFHKCLEQLNGHPKVGSKDRDTRRFIQHLRAESSHQAQAKPDRSFIPLKELEYLDDMIEEVENRRTELEDLEQAALRTCQQLQELLSLKQQQASIVEAKAALERADQSVEQGKAIMAFTIMTIIFTPLGFFTSFFGMNNASTGSEWMTLGRQCLYMFCLSAFIIIIVLVLAFNRRLRQPVTSLKRLYMYLMMEAKYVKQEKAQSISNGLRPSDTIAINPVNFHLAEDRKRSCQQGNLARILAICTSKTPDGSHYSEDVESKA</sequence>
<dbReference type="Gene3D" id="1.20.58.340">
    <property type="entry name" value="Magnesium transport protein CorA, transmembrane region"/>
    <property type="match status" value="1"/>
</dbReference>
<evidence type="ECO:0000256" key="2">
    <source>
        <dbReference type="ARBA" id="ARBA00022692"/>
    </source>
</evidence>
<evidence type="ECO:0000256" key="1">
    <source>
        <dbReference type="ARBA" id="ARBA00004141"/>
    </source>
</evidence>
<dbReference type="AlphaFoldDB" id="A0A423WET3"/>
<dbReference type="GO" id="GO:0046873">
    <property type="term" value="F:metal ion transmembrane transporter activity"/>
    <property type="evidence" value="ECO:0007669"/>
    <property type="project" value="InterPro"/>
</dbReference>
<keyword evidence="9" id="KW-1185">Reference proteome</keyword>
<feature type="transmembrane region" description="Helical" evidence="7">
    <location>
        <begin position="662"/>
        <end position="682"/>
    </location>
</feature>
<dbReference type="InterPro" id="IPR002523">
    <property type="entry name" value="MgTranspt_CorA/ZnTranspt_ZntB"/>
</dbReference>
<evidence type="ECO:0000256" key="7">
    <source>
        <dbReference type="SAM" id="Phobius"/>
    </source>
</evidence>
<dbReference type="PANTHER" id="PTHR47685">
    <property type="entry name" value="MAGNESIUM TRANSPORT PROTEIN CORA"/>
    <property type="match status" value="1"/>
</dbReference>
<feature type="region of interest" description="Disordered" evidence="6">
    <location>
        <begin position="105"/>
        <end position="129"/>
    </location>
</feature>
<keyword evidence="2 7" id="KW-0812">Transmembrane</keyword>
<dbReference type="STRING" id="356882.A0A423WET3"/>
<proteinExistence type="predicted"/>
<organism evidence="8 9">
    <name type="scientific">Cytospora schulzeri</name>
    <dbReference type="NCBI Taxonomy" id="448051"/>
    <lineage>
        <taxon>Eukaryota</taxon>
        <taxon>Fungi</taxon>
        <taxon>Dikarya</taxon>
        <taxon>Ascomycota</taxon>
        <taxon>Pezizomycotina</taxon>
        <taxon>Sordariomycetes</taxon>
        <taxon>Sordariomycetidae</taxon>
        <taxon>Diaporthales</taxon>
        <taxon>Cytosporaceae</taxon>
        <taxon>Cytospora</taxon>
    </lineage>
</organism>
<evidence type="ECO:0000256" key="4">
    <source>
        <dbReference type="ARBA" id="ARBA00023136"/>
    </source>
</evidence>
<evidence type="ECO:0000313" key="8">
    <source>
        <dbReference type="EMBL" id="ROW01897.1"/>
    </source>
</evidence>
<feature type="compositionally biased region" description="Polar residues" evidence="6">
    <location>
        <begin position="1"/>
        <end position="18"/>
    </location>
</feature>
<accession>A0A423WET3</accession>
<reference evidence="8 9" key="1">
    <citation type="submission" date="2015-09" db="EMBL/GenBank/DDBJ databases">
        <title>Host preference determinants of Valsa canker pathogens revealed by comparative genomics.</title>
        <authorList>
            <person name="Yin Z."/>
            <person name="Huang L."/>
        </authorList>
    </citation>
    <scope>NUCLEOTIDE SEQUENCE [LARGE SCALE GENOMIC DNA]</scope>
    <source>
        <strain evidence="8 9">03-1</strain>
    </source>
</reference>
<dbReference type="Pfam" id="PF01544">
    <property type="entry name" value="CorA"/>
    <property type="match status" value="1"/>
</dbReference>
<gene>
    <name evidence="8" type="ORF">VMCG_05556</name>
</gene>
<dbReference type="Proteomes" id="UP000283895">
    <property type="component" value="Unassembled WGS sequence"/>
</dbReference>
<evidence type="ECO:0000256" key="3">
    <source>
        <dbReference type="ARBA" id="ARBA00022989"/>
    </source>
</evidence>
<evidence type="ECO:0000313" key="9">
    <source>
        <dbReference type="Proteomes" id="UP000283895"/>
    </source>
</evidence>
<keyword evidence="4 7" id="KW-0472">Membrane</keyword>
<dbReference type="GO" id="GO:0016020">
    <property type="term" value="C:membrane"/>
    <property type="evidence" value="ECO:0007669"/>
    <property type="project" value="UniProtKB-SubCell"/>
</dbReference>
<feature type="coiled-coil region" evidence="5">
    <location>
        <begin position="599"/>
        <end position="656"/>
    </location>
</feature>
<protein>
    <recommendedName>
        <fullName evidence="10">Ankyrin repeat protein</fullName>
    </recommendedName>
</protein>
<dbReference type="InterPro" id="IPR050829">
    <property type="entry name" value="CorA_MIT"/>
</dbReference>
<evidence type="ECO:0000256" key="6">
    <source>
        <dbReference type="SAM" id="MobiDB-lite"/>
    </source>
</evidence>
<dbReference type="InterPro" id="IPR045863">
    <property type="entry name" value="CorA_TM1_TM2"/>
</dbReference>
<evidence type="ECO:0000256" key="5">
    <source>
        <dbReference type="SAM" id="Coils"/>
    </source>
</evidence>
<feature type="transmembrane region" description="Helical" evidence="7">
    <location>
        <begin position="702"/>
        <end position="720"/>
    </location>
</feature>
<dbReference type="EMBL" id="LKEA01000018">
    <property type="protein sequence ID" value="ROW01897.1"/>
    <property type="molecule type" value="Genomic_DNA"/>
</dbReference>
<dbReference type="OrthoDB" id="341259at2759"/>
<comment type="subcellular location">
    <subcellularLocation>
        <location evidence="1">Membrane</location>
        <topology evidence="1">Multi-pass membrane protein</topology>
    </subcellularLocation>
</comment>
<comment type="caution">
    <text evidence="8">The sequence shown here is derived from an EMBL/GenBank/DDBJ whole genome shotgun (WGS) entry which is preliminary data.</text>
</comment>
<name>A0A423WET3_9PEZI</name>
<keyword evidence="3 7" id="KW-1133">Transmembrane helix</keyword>
<feature type="region of interest" description="Disordered" evidence="6">
    <location>
        <begin position="1"/>
        <end position="23"/>
    </location>
</feature>